<dbReference type="EMBL" id="JACHLR010000010">
    <property type="protein sequence ID" value="MBB4859257.1"/>
    <property type="molecule type" value="Genomic_DNA"/>
</dbReference>
<dbReference type="SUPFAM" id="SSF88723">
    <property type="entry name" value="PIN domain-like"/>
    <property type="match status" value="1"/>
</dbReference>
<evidence type="ECO:0000313" key="3">
    <source>
        <dbReference type="Proteomes" id="UP000555448"/>
    </source>
</evidence>
<dbReference type="Proteomes" id="UP000555448">
    <property type="component" value="Unassembled WGS sequence"/>
</dbReference>
<evidence type="ECO:0000259" key="1">
    <source>
        <dbReference type="Pfam" id="PF01850"/>
    </source>
</evidence>
<protein>
    <submittedName>
        <fullName evidence="2">PIN domain nuclease of toxin-antitoxin system</fullName>
    </submittedName>
</protein>
<feature type="domain" description="PIN" evidence="1">
    <location>
        <begin position="4"/>
        <end position="119"/>
    </location>
</feature>
<dbReference type="InterPro" id="IPR029060">
    <property type="entry name" value="PIN-like_dom_sf"/>
</dbReference>
<dbReference type="Gene3D" id="3.40.50.1010">
    <property type="entry name" value="5'-nuclease"/>
    <property type="match status" value="1"/>
</dbReference>
<reference evidence="2 3" key="1">
    <citation type="submission" date="2020-08" db="EMBL/GenBank/DDBJ databases">
        <title>Functional genomics of gut bacteria from endangered species of beetles.</title>
        <authorList>
            <person name="Carlos-Shanley C."/>
        </authorList>
    </citation>
    <scope>NUCLEOTIDE SEQUENCE [LARGE SCALE GENOMIC DNA]</scope>
    <source>
        <strain evidence="2 3">S00245</strain>
    </source>
</reference>
<dbReference type="RefSeq" id="WP_184245758.1">
    <property type="nucleotide sequence ID" value="NZ_JACHLR010000010.1"/>
</dbReference>
<comment type="caution">
    <text evidence="2">The sequence shown here is derived from an EMBL/GenBank/DDBJ whole genome shotgun (WGS) entry which is preliminary data.</text>
</comment>
<dbReference type="InterPro" id="IPR002716">
    <property type="entry name" value="PIN_dom"/>
</dbReference>
<dbReference type="AlphaFoldDB" id="A0A7W7KAJ1"/>
<evidence type="ECO:0000313" key="2">
    <source>
        <dbReference type="EMBL" id="MBB4859257.1"/>
    </source>
</evidence>
<proteinExistence type="predicted"/>
<sequence length="129" mass="13585">MSEVVLDASALLTMLKGERGAAKVASAIAGARISAVNYAEVVSHFVHAGMPEREVDAMLDPLPMAIVPVDKALAKLAGRLRAVTAEAGLSLGDRVCLALARRDGLPAWTNDLDWKKVADAVEVKVVAIR</sequence>
<name>A0A7W7KAJ1_9SPHN</name>
<dbReference type="CDD" id="cd18682">
    <property type="entry name" value="PIN_VapC-like"/>
    <property type="match status" value="1"/>
</dbReference>
<accession>A0A7W7KAJ1</accession>
<organism evidence="2 3">
    <name type="scientific">Novosphingobium chloroacetimidivorans</name>
    <dbReference type="NCBI Taxonomy" id="1428314"/>
    <lineage>
        <taxon>Bacteria</taxon>
        <taxon>Pseudomonadati</taxon>
        <taxon>Pseudomonadota</taxon>
        <taxon>Alphaproteobacteria</taxon>
        <taxon>Sphingomonadales</taxon>
        <taxon>Sphingomonadaceae</taxon>
        <taxon>Novosphingobium</taxon>
    </lineage>
</organism>
<dbReference type="Pfam" id="PF01850">
    <property type="entry name" value="PIN"/>
    <property type="match status" value="1"/>
</dbReference>
<gene>
    <name evidence="2" type="ORF">HNO88_002586</name>
</gene>
<keyword evidence="3" id="KW-1185">Reference proteome</keyword>